<dbReference type="PROSITE" id="PS51257">
    <property type="entry name" value="PROKAR_LIPOPROTEIN"/>
    <property type="match status" value="1"/>
</dbReference>
<gene>
    <name evidence="1" type="ORF">A7985_23250</name>
</gene>
<reference evidence="2" key="1">
    <citation type="submission" date="2016-07" db="EMBL/GenBank/DDBJ databases">
        <authorList>
            <person name="Florea S."/>
            <person name="Webb J.S."/>
            <person name="Jaromczyk J."/>
            <person name="Schardl C.L."/>
        </authorList>
    </citation>
    <scope>NUCLEOTIDE SEQUENCE [LARGE SCALE GENOMIC DNA]</scope>
    <source>
        <strain evidence="2">IPB1</strain>
    </source>
</reference>
<sequence>MNRQLKRIAAFAVAISSLGGCADQQKHGTFDQTDLKSNLEWAKAEQDYRFLVFASRRLVIPGFEDGDVKSLKQQCGIRYWKNEGDVLYSKAERESRSAKYQFASKYNHAVYALCNQSN</sequence>
<dbReference type="EMBL" id="MAUJ01000013">
    <property type="protein sequence ID" value="OCQ18801.1"/>
    <property type="molecule type" value="Genomic_DNA"/>
</dbReference>
<accession>A0A1C0TK57</accession>
<evidence type="ECO:0008006" key="3">
    <source>
        <dbReference type="Google" id="ProtNLM"/>
    </source>
</evidence>
<organism evidence="1 2">
    <name type="scientific">Pseudoalteromonas luteoviolacea</name>
    <dbReference type="NCBI Taxonomy" id="43657"/>
    <lineage>
        <taxon>Bacteria</taxon>
        <taxon>Pseudomonadati</taxon>
        <taxon>Pseudomonadota</taxon>
        <taxon>Gammaproteobacteria</taxon>
        <taxon>Alteromonadales</taxon>
        <taxon>Pseudoalteromonadaceae</taxon>
        <taxon>Pseudoalteromonas</taxon>
    </lineage>
</organism>
<dbReference type="AlphaFoldDB" id="A0A1C0TK57"/>
<protein>
    <recommendedName>
        <fullName evidence="3">Lipoprotein</fullName>
    </recommendedName>
</protein>
<dbReference type="Proteomes" id="UP000093366">
    <property type="component" value="Unassembled WGS sequence"/>
</dbReference>
<name>A0A1C0TK57_9GAMM</name>
<evidence type="ECO:0000313" key="1">
    <source>
        <dbReference type="EMBL" id="OCQ18801.1"/>
    </source>
</evidence>
<comment type="caution">
    <text evidence="1">The sequence shown here is derived from an EMBL/GenBank/DDBJ whole genome shotgun (WGS) entry which is preliminary data.</text>
</comment>
<evidence type="ECO:0000313" key="2">
    <source>
        <dbReference type="Proteomes" id="UP000093366"/>
    </source>
</evidence>
<proteinExistence type="predicted"/>
<dbReference type="OrthoDB" id="6313224at2"/>
<dbReference type="RefSeq" id="WP_065792802.1">
    <property type="nucleotide sequence ID" value="NZ_MAUJ01000013.1"/>
</dbReference>